<sequence>MTEKNIVVTSGRPMNPGGGGGGGMGMGSWLSGYTYAHISGPDPAQRQAFASVHRYESNARKRIVAAYEKSLQTLPKTVTDEVARLKSELLAPTKNPVDSFARIKSILQNLYNQAIARRDVEKKLSLAYNGAEPTTRDVPYHPAYSTSYARGEGGYGAMVQLWMKSHEAHYQALIMDQMARLLSEQVALVAAAQTEAIKKANTFTLPVLTDQAEMGVAAGSIAITAGSKLTLDAALQAGIQALKGIGSVVLDRVTGAGIGLLVYSPQLGNGDLYPLTMLTVPAKSIAPSLPANLLAVASSGGSVDVSYRVYGEQHKYSVVATKTSGGVSAKVPVRALTFNASLNAYTFTTADTPSRTLVFPIATPGNSSTSTPAKPVDVPVYTGLTLTPLEIKAEELPAVDQLDIRDCIYCFPASSGLPPIYAVFSESLDSGKFTRKQLDKKYKHANSFGVADTRKNIETLSKFRDAVNEHLADADTSPHGTYQRETDSTVFFNKRTNNVVIIGSDGKFVSGWKLDPATPQFKNYIEKGILQ</sequence>
<evidence type="ECO:0000313" key="6">
    <source>
        <dbReference type="EMBL" id="QPL33277.1"/>
    </source>
</evidence>
<keyword evidence="3" id="KW-0078">Bacteriocin</keyword>
<dbReference type="GO" id="GO:0031640">
    <property type="term" value="P:killing of cells of another organism"/>
    <property type="evidence" value="ECO:0007669"/>
    <property type="project" value="UniProtKB-KW"/>
</dbReference>
<dbReference type="SUPFAM" id="SSF69369">
    <property type="entry name" value="Cloacin translocation domain"/>
    <property type="match status" value="1"/>
</dbReference>
<reference evidence="6 7" key="1">
    <citation type="submission" date="2020-11" db="EMBL/GenBank/DDBJ databases">
        <title>The Complete Genome of Pseudomonas fragi A13BB.</title>
        <authorList>
            <person name="Awolope O.K."/>
            <person name="O'Driscoll N.H."/>
            <person name="Di Salvo A."/>
            <person name="Lamb A.J."/>
        </authorList>
    </citation>
    <scope>NUCLEOTIDE SEQUENCE [LARGE SCALE GENOMIC DNA]</scope>
    <source>
        <strain evidence="6 7">A13BB</strain>
    </source>
</reference>
<dbReference type="GO" id="GO:0042742">
    <property type="term" value="P:defense response to bacterium"/>
    <property type="evidence" value="ECO:0007669"/>
    <property type="project" value="UniProtKB-KW"/>
</dbReference>
<evidence type="ECO:0000259" key="5">
    <source>
        <dbReference type="Pfam" id="PF11429"/>
    </source>
</evidence>
<protein>
    <submittedName>
        <fullName evidence="6">S-type pyocin domain-containing protein</fullName>
    </submittedName>
</protein>
<dbReference type="EMBL" id="CP065202">
    <property type="protein sequence ID" value="QPL33277.1"/>
    <property type="molecule type" value="Genomic_DNA"/>
</dbReference>
<feature type="domain" description="Colicin D C-terminal" evidence="5">
    <location>
        <begin position="437"/>
        <end position="517"/>
    </location>
</feature>
<dbReference type="Pfam" id="PF06958">
    <property type="entry name" value="Pyocin_S"/>
    <property type="match status" value="1"/>
</dbReference>
<dbReference type="Pfam" id="PF11429">
    <property type="entry name" value="Colicin_D"/>
    <property type="match status" value="1"/>
</dbReference>
<evidence type="ECO:0000259" key="4">
    <source>
        <dbReference type="Pfam" id="PF06958"/>
    </source>
</evidence>
<feature type="domain" description="Pyosin/cloacin translocation" evidence="4">
    <location>
        <begin position="295"/>
        <end position="422"/>
    </location>
</feature>
<keyword evidence="2" id="KW-0044">Antibiotic</keyword>
<dbReference type="InterPro" id="IPR038233">
    <property type="entry name" value="Colicin_D/E5_nuclease"/>
</dbReference>
<dbReference type="InterPro" id="IPR037178">
    <property type="entry name" value="ColicinD_C_sf"/>
</dbReference>
<evidence type="ECO:0000313" key="7">
    <source>
        <dbReference type="Proteomes" id="UP000594467"/>
    </source>
</evidence>
<dbReference type="InterPro" id="IPR016128">
    <property type="entry name" value="Pyosin/cloacin_T_dom"/>
</dbReference>
<dbReference type="Proteomes" id="UP000594467">
    <property type="component" value="Chromosome"/>
</dbReference>
<proteinExistence type="predicted"/>
<keyword evidence="1" id="KW-0929">Antimicrobial</keyword>
<dbReference type="SUPFAM" id="SSF102824">
    <property type="entry name" value="Colicin D/E5 nuclease domain"/>
    <property type="match status" value="1"/>
</dbReference>
<evidence type="ECO:0000256" key="3">
    <source>
        <dbReference type="ARBA" id="ARBA00023048"/>
    </source>
</evidence>
<dbReference type="InterPro" id="IPR024440">
    <property type="entry name" value="ColicinD_C"/>
</dbReference>
<organism evidence="6 7">
    <name type="scientific">Pseudomonas fragi</name>
    <dbReference type="NCBI Taxonomy" id="296"/>
    <lineage>
        <taxon>Bacteria</taxon>
        <taxon>Pseudomonadati</taxon>
        <taxon>Pseudomonadota</taxon>
        <taxon>Gammaproteobacteria</taxon>
        <taxon>Pseudomonadales</taxon>
        <taxon>Pseudomonadaceae</taxon>
        <taxon>Pseudomonas</taxon>
    </lineage>
</organism>
<dbReference type="InterPro" id="IPR036302">
    <property type="entry name" value="Pyosin/cloacin_T_dom_sf"/>
</dbReference>
<dbReference type="GO" id="GO:0004540">
    <property type="term" value="F:RNA nuclease activity"/>
    <property type="evidence" value="ECO:0007669"/>
    <property type="project" value="InterPro"/>
</dbReference>
<dbReference type="Gene3D" id="3.10.450.200">
    <property type="match status" value="1"/>
</dbReference>
<gene>
    <name evidence="6" type="ORF">I5R27_09390</name>
</gene>
<name>A0A9Q6VRY5_PSEFR</name>
<evidence type="ECO:0000256" key="2">
    <source>
        <dbReference type="ARBA" id="ARBA00023022"/>
    </source>
</evidence>
<dbReference type="AlphaFoldDB" id="A0A9Q6VRY5"/>
<evidence type="ECO:0000256" key="1">
    <source>
        <dbReference type="ARBA" id="ARBA00022529"/>
    </source>
</evidence>
<dbReference type="RefSeq" id="WP_169869321.1">
    <property type="nucleotide sequence ID" value="NZ_CP065202.1"/>
</dbReference>
<accession>A0A9Q6VRY5</accession>